<feature type="domain" description="OB" evidence="11">
    <location>
        <begin position="190"/>
        <end position="269"/>
    </location>
</feature>
<evidence type="ECO:0000256" key="8">
    <source>
        <dbReference type="ARBA" id="ARBA00023242"/>
    </source>
</evidence>
<feature type="region of interest" description="Disordered" evidence="10">
    <location>
        <begin position="130"/>
        <end position="176"/>
    </location>
</feature>
<dbReference type="PANTHER" id="PTHR47165">
    <property type="entry name" value="OS03G0429900 PROTEIN"/>
    <property type="match status" value="1"/>
</dbReference>
<dbReference type="Gene3D" id="2.40.50.140">
    <property type="entry name" value="Nucleic acid-binding proteins"/>
    <property type="match status" value="4"/>
</dbReference>
<dbReference type="GO" id="GO:0000785">
    <property type="term" value="C:chromatin"/>
    <property type="evidence" value="ECO:0007669"/>
    <property type="project" value="EnsemblFungi"/>
</dbReference>
<keyword evidence="5 9" id="KW-0863">Zinc-finger</keyword>
<dbReference type="STRING" id="913774.A0A0C3GA07"/>
<dbReference type="FunFam" id="2.40.50.140:FF:000064">
    <property type="entry name" value="Replication protein A subunit"/>
    <property type="match status" value="1"/>
</dbReference>
<dbReference type="Proteomes" id="UP000054321">
    <property type="component" value="Unassembled WGS sequence"/>
</dbReference>
<dbReference type="Pfam" id="PF01336">
    <property type="entry name" value="tRNA_anti-codon"/>
    <property type="match status" value="1"/>
</dbReference>
<dbReference type="PANTHER" id="PTHR47165:SF4">
    <property type="entry name" value="OS03G0429900 PROTEIN"/>
    <property type="match status" value="1"/>
</dbReference>
<comment type="subunit">
    <text evidence="9">Component of the heterotrimeric canonical replication protein A complex (RPA).</text>
</comment>
<dbReference type="FunFam" id="2.40.50.140:FF:000090">
    <property type="entry name" value="Replication protein A subunit"/>
    <property type="match status" value="1"/>
</dbReference>
<comment type="subcellular location">
    <subcellularLocation>
        <location evidence="1 9">Nucleus</location>
    </subcellularLocation>
</comment>
<dbReference type="InParanoid" id="A0A0C3GA07"/>
<reference evidence="15 16" key="1">
    <citation type="submission" date="2014-04" db="EMBL/GenBank/DDBJ databases">
        <authorList>
            <consortium name="DOE Joint Genome Institute"/>
            <person name="Kuo A."/>
            <person name="Martino E."/>
            <person name="Perotto S."/>
            <person name="Kohler A."/>
            <person name="Nagy L.G."/>
            <person name="Floudas D."/>
            <person name="Copeland A."/>
            <person name="Barry K.W."/>
            <person name="Cichocki N."/>
            <person name="Veneault-Fourrey C."/>
            <person name="LaButti K."/>
            <person name="Lindquist E.A."/>
            <person name="Lipzen A."/>
            <person name="Lundell T."/>
            <person name="Morin E."/>
            <person name="Murat C."/>
            <person name="Sun H."/>
            <person name="Tunlid A."/>
            <person name="Henrissat B."/>
            <person name="Grigoriev I.V."/>
            <person name="Hibbett D.S."/>
            <person name="Martin F."/>
            <person name="Nordberg H.P."/>
            <person name="Cantor M.N."/>
            <person name="Hua S.X."/>
        </authorList>
    </citation>
    <scope>NUCLEOTIDE SEQUENCE [LARGE SCALE GENOMIC DNA]</scope>
    <source>
        <strain evidence="15 16">Zn</strain>
    </source>
</reference>
<keyword evidence="8 9" id="KW-0539">Nucleus</keyword>
<dbReference type="NCBIfam" id="TIGR00617">
    <property type="entry name" value="rpa1"/>
    <property type="match status" value="1"/>
</dbReference>
<keyword evidence="3 9" id="KW-0235">DNA replication</keyword>
<evidence type="ECO:0000256" key="9">
    <source>
        <dbReference type="RuleBase" id="RU364130"/>
    </source>
</evidence>
<dbReference type="GO" id="GO:0140445">
    <property type="term" value="C:chromosome, telomeric repeat region"/>
    <property type="evidence" value="ECO:0007669"/>
    <property type="project" value="EnsemblFungi"/>
</dbReference>
<dbReference type="FunFam" id="2.40.50.140:FF:000117">
    <property type="entry name" value="Replication protein A subunit"/>
    <property type="match status" value="1"/>
</dbReference>
<reference evidence="16" key="2">
    <citation type="submission" date="2015-01" db="EMBL/GenBank/DDBJ databases">
        <title>Evolutionary Origins and Diversification of the Mycorrhizal Mutualists.</title>
        <authorList>
            <consortium name="DOE Joint Genome Institute"/>
            <consortium name="Mycorrhizal Genomics Consortium"/>
            <person name="Kohler A."/>
            <person name="Kuo A."/>
            <person name="Nagy L.G."/>
            <person name="Floudas D."/>
            <person name="Copeland A."/>
            <person name="Barry K.W."/>
            <person name="Cichocki N."/>
            <person name="Veneault-Fourrey C."/>
            <person name="LaButti K."/>
            <person name="Lindquist E.A."/>
            <person name="Lipzen A."/>
            <person name="Lundell T."/>
            <person name="Morin E."/>
            <person name="Murat C."/>
            <person name="Riley R."/>
            <person name="Ohm R."/>
            <person name="Sun H."/>
            <person name="Tunlid A."/>
            <person name="Henrissat B."/>
            <person name="Grigoriev I.V."/>
            <person name="Hibbett D.S."/>
            <person name="Martin F."/>
        </authorList>
    </citation>
    <scope>NUCLEOTIDE SEQUENCE [LARGE SCALE GENOMIC DNA]</scope>
    <source>
        <strain evidence="16">Zn</strain>
    </source>
</reference>
<evidence type="ECO:0000256" key="1">
    <source>
        <dbReference type="ARBA" id="ARBA00004123"/>
    </source>
</evidence>
<dbReference type="OrthoDB" id="1751331at2759"/>
<keyword evidence="6 9" id="KW-0862">Zinc</keyword>
<evidence type="ECO:0000259" key="11">
    <source>
        <dbReference type="Pfam" id="PF01336"/>
    </source>
</evidence>
<dbReference type="Pfam" id="PF04057">
    <property type="entry name" value="Rep-A_N"/>
    <property type="match status" value="1"/>
</dbReference>
<evidence type="ECO:0000256" key="4">
    <source>
        <dbReference type="ARBA" id="ARBA00022723"/>
    </source>
</evidence>
<evidence type="ECO:0000313" key="15">
    <source>
        <dbReference type="EMBL" id="KIM93035.1"/>
    </source>
</evidence>
<dbReference type="FunCoup" id="A0A0C3GA07">
    <property type="interactions" value="1146"/>
</dbReference>
<evidence type="ECO:0000259" key="12">
    <source>
        <dbReference type="Pfam" id="PF04057"/>
    </source>
</evidence>
<dbReference type="GO" id="GO:0033260">
    <property type="term" value="P:nuclear DNA replication"/>
    <property type="evidence" value="ECO:0007669"/>
    <property type="project" value="EnsemblFungi"/>
</dbReference>
<dbReference type="GO" id="GO:0035861">
    <property type="term" value="C:site of double-strand break"/>
    <property type="evidence" value="ECO:0007669"/>
    <property type="project" value="EnsemblFungi"/>
</dbReference>
<dbReference type="InterPro" id="IPR012340">
    <property type="entry name" value="NA-bd_OB-fold"/>
</dbReference>
<name>A0A0C3GA07_OIDMZ</name>
<dbReference type="CDD" id="cd04475">
    <property type="entry name" value="RPA1_DBD_B"/>
    <property type="match status" value="1"/>
</dbReference>
<dbReference type="FunFam" id="2.40.50.140:FF:000041">
    <property type="entry name" value="Replication protein A subunit"/>
    <property type="match status" value="1"/>
</dbReference>
<keyword evidence="16" id="KW-1185">Reference proteome</keyword>
<evidence type="ECO:0000256" key="2">
    <source>
        <dbReference type="ARBA" id="ARBA00005690"/>
    </source>
</evidence>
<evidence type="ECO:0000256" key="7">
    <source>
        <dbReference type="ARBA" id="ARBA00023125"/>
    </source>
</evidence>
<sequence>MADAALSHITQGALHAIFHDKEKLRREFPVPILQCVQIKPLGPQGEGNAERFRVVLSDVHNFVQSMLATQANHVIHDGKLKKGSIVRLKQYQANAVKGKSILIVLELEVIESLGEPDKIGEPLALSFASTKEEPTNTTISGSGFYGSRPQQPPAEDRALPSRAGTSSSSNSGTHANIYPIEGLSPYANKWTIKARVTSKSEIRTWHKASGEGKLFSVNLLDESGEIKATAFNEQCDMLYDQLHEGSVYYISTCRVQLAKKQFSNLPNDYELTFERDSLVEKAEDANNVPQVRFNFTNVADLQSVEKDSTVDIIGVVKEIGEISQIKSKSTQKPYDKRDLTLVDESGYSVKMTIWGKVATSFNEMLGTVVAFKGAKVSDFGGRSLSLLSSGSMIVSPDVTEGHILRAWYDLDGRTGKFETHANMAAVGTAGGRSDRMVTILQVRDDGLGMGEQPDYFTLTGTIIYAKDKNFCYPACLSEGCNKKVTDMGDGTWRCEKCQINHNRPEYRYIMSLNVIDHTGQLWLSCFDDVGQMIMGISANELMNRMEDGTHMKAFEQVVCQTYTFKCRAKMDTYQDQQSIRYQVSAATPINFTTEAHKLAELIKQYSLE</sequence>
<dbReference type="GO" id="GO:0005662">
    <property type="term" value="C:DNA replication factor A complex"/>
    <property type="evidence" value="ECO:0007669"/>
    <property type="project" value="EnsemblFungi"/>
</dbReference>
<dbReference type="EMBL" id="KN832901">
    <property type="protein sequence ID" value="KIM93035.1"/>
    <property type="molecule type" value="Genomic_DNA"/>
</dbReference>
<dbReference type="GO" id="GO:0008270">
    <property type="term" value="F:zinc ion binding"/>
    <property type="evidence" value="ECO:0007669"/>
    <property type="project" value="UniProtKB-KW"/>
</dbReference>
<dbReference type="CDD" id="cd04476">
    <property type="entry name" value="RPA1_DBD_C"/>
    <property type="match status" value="1"/>
</dbReference>
<dbReference type="AlphaFoldDB" id="A0A0C3GA07"/>
<dbReference type="InterPro" id="IPR031657">
    <property type="entry name" value="REPA_OB_2"/>
</dbReference>
<keyword evidence="4 9" id="KW-0479">Metal-binding</keyword>
<dbReference type="CDD" id="cd04474">
    <property type="entry name" value="RPA1_DBD_A"/>
    <property type="match status" value="1"/>
</dbReference>
<evidence type="ECO:0000256" key="10">
    <source>
        <dbReference type="SAM" id="MobiDB-lite"/>
    </source>
</evidence>
<feature type="domain" description="Replication protein A OB" evidence="14">
    <location>
        <begin position="299"/>
        <end position="394"/>
    </location>
</feature>
<dbReference type="GO" id="GO:0006310">
    <property type="term" value="P:DNA recombination"/>
    <property type="evidence" value="ECO:0007669"/>
    <property type="project" value="InterPro"/>
</dbReference>
<comment type="function">
    <text evidence="9">As part of the replication protein A (RPA/RP-A), a single-stranded DNA-binding heterotrimeric complex, may play an essential role in DNA replication, recombination and repair. Binds and stabilizes single-stranded DNA intermediates, preventing complementary DNA reannealing and recruiting different proteins involved in DNA metabolism.</text>
</comment>
<dbReference type="GO" id="GO:0006281">
    <property type="term" value="P:DNA repair"/>
    <property type="evidence" value="ECO:0007669"/>
    <property type="project" value="EnsemblFungi"/>
</dbReference>
<dbReference type="InterPro" id="IPR013955">
    <property type="entry name" value="Rep_factor-A_C"/>
</dbReference>
<accession>A0A0C3GA07</accession>
<protein>
    <recommendedName>
        <fullName evidence="9">Replication protein A subunit</fullName>
    </recommendedName>
</protein>
<evidence type="ECO:0000259" key="14">
    <source>
        <dbReference type="Pfam" id="PF16900"/>
    </source>
</evidence>
<dbReference type="GO" id="GO:0007004">
    <property type="term" value="P:telomere maintenance via telomerase"/>
    <property type="evidence" value="ECO:0007669"/>
    <property type="project" value="EnsemblFungi"/>
</dbReference>
<dbReference type="InterPro" id="IPR047192">
    <property type="entry name" value="Euk_RPA1_DBD_C"/>
</dbReference>
<dbReference type="CDD" id="cd04477">
    <property type="entry name" value="RPA1N"/>
    <property type="match status" value="1"/>
</dbReference>
<feature type="compositionally biased region" description="Low complexity" evidence="10">
    <location>
        <begin position="161"/>
        <end position="176"/>
    </location>
</feature>
<organism evidence="15 16">
    <name type="scientific">Oidiodendron maius (strain Zn)</name>
    <dbReference type="NCBI Taxonomy" id="913774"/>
    <lineage>
        <taxon>Eukaryota</taxon>
        <taxon>Fungi</taxon>
        <taxon>Dikarya</taxon>
        <taxon>Ascomycota</taxon>
        <taxon>Pezizomycotina</taxon>
        <taxon>Leotiomycetes</taxon>
        <taxon>Leotiomycetes incertae sedis</taxon>
        <taxon>Myxotrichaceae</taxon>
        <taxon>Oidiodendron</taxon>
    </lineage>
</organism>
<feature type="domain" description="Replication factor-A protein 1 N-terminal" evidence="12">
    <location>
        <begin position="9"/>
        <end position="111"/>
    </location>
</feature>
<dbReference type="InterPro" id="IPR004591">
    <property type="entry name" value="Rfa1"/>
</dbReference>
<feature type="domain" description="Replication factor A C-terminal" evidence="13">
    <location>
        <begin position="455"/>
        <end position="598"/>
    </location>
</feature>
<gene>
    <name evidence="15" type="ORF">OIDMADRAFT_138574</name>
</gene>
<evidence type="ECO:0000256" key="3">
    <source>
        <dbReference type="ARBA" id="ARBA00022705"/>
    </source>
</evidence>
<comment type="similarity">
    <text evidence="2 9">Belongs to the replication factor A protein 1 family.</text>
</comment>
<dbReference type="InterPro" id="IPR007199">
    <property type="entry name" value="Rep_factor-A_N"/>
</dbReference>
<evidence type="ECO:0000256" key="6">
    <source>
        <dbReference type="ARBA" id="ARBA00022833"/>
    </source>
</evidence>
<keyword evidence="7 9" id="KW-0238">DNA-binding</keyword>
<dbReference type="Pfam" id="PF16900">
    <property type="entry name" value="REPA_OB_2"/>
    <property type="match status" value="1"/>
</dbReference>
<dbReference type="Pfam" id="PF08646">
    <property type="entry name" value="Rep_fac-A_C"/>
    <property type="match status" value="1"/>
</dbReference>
<dbReference type="SUPFAM" id="SSF50249">
    <property type="entry name" value="Nucleic acid-binding proteins"/>
    <property type="match status" value="4"/>
</dbReference>
<evidence type="ECO:0000313" key="16">
    <source>
        <dbReference type="Proteomes" id="UP000054321"/>
    </source>
</evidence>
<evidence type="ECO:0000256" key="5">
    <source>
        <dbReference type="ARBA" id="ARBA00022771"/>
    </source>
</evidence>
<dbReference type="GO" id="GO:0003697">
    <property type="term" value="F:single-stranded DNA binding"/>
    <property type="evidence" value="ECO:0007669"/>
    <property type="project" value="EnsemblFungi"/>
</dbReference>
<evidence type="ECO:0000259" key="13">
    <source>
        <dbReference type="Pfam" id="PF08646"/>
    </source>
</evidence>
<proteinExistence type="inferred from homology"/>
<dbReference type="InterPro" id="IPR004365">
    <property type="entry name" value="NA-bd_OB_tRNA"/>
</dbReference>
<dbReference type="HOGENOM" id="CLU_012393_2_1_1"/>